<dbReference type="PANTHER" id="PTHR11941:SF54">
    <property type="entry name" value="ENOYL-COA HYDRATASE, MITOCHONDRIAL"/>
    <property type="match status" value="1"/>
</dbReference>
<dbReference type="RefSeq" id="WP_260905469.1">
    <property type="nucleotide sequence ID" value="NZ_JAOCZP010000006.1"/>
</dbReference>
<dbReference type="Proteomes" id="UP001320831">
    <property type="component" value="Unassembled WGS sequence"/>
</dbReference>
<accession>A0ABT2LV93</accession>
<dbReference type="CDD" id="cd06558">
    <property type="entry name" value="crotonase-like"/>
    <property type="match status" value="1"/>
</dbReference>
<sequence length="260" mass="28105">MNEIPAFGDVLSVRIEEGIAHLKLTRPEKQNALNDRVIDALDRFFAKPGEDVRVVVLSGAGNHFSAGLDLGEHVERSAAETMHHSRNWHRVMDLIQFGGLPVVSALHGGAIGGGLELAAATHVRVAEPSAFFQLPEGRRGIFVGGGASVRIGRILGPDRLTEMMLTGRKYDADEALSLGLVHYRVDEGEALAKAEKLARQIAGNAPLSNHLIIQSLARIDDMSRADGLFTESLCAALSVSSEDAREGLTAFLEKRSPRFR</sequence>
<dbReference type="SUPFAM" id="SSF52096">
    <property type="entry name" value="ClpP/crotonase"/>
    <property type="match status" value="1"/>
</dbReference>
<dbReference type="Gene3D" id="1.10.12.10">
    <property type="entry name" value="Lyase 2-enoyl-coa Hydratase, Chain A, domain 2"/>
    <property type="match status" value="1"/>
</dbReference>
<dbReference type="EMBL" id="JAOCZP010000006">
    <property type="protein sequence ID" value="MCT7377104.1"/>
    <property type="molecule type" value="Genomic_DNA"/>
</dbReference>
<dbReference type="InterPro" id="IPR014748">
    <property type="entry name" value="Enoyl-CoA_hydra_C"/>
</dbReference>
<dbReference type="PANTHER" id="PTHR11941">
    <property type="entry name" value="ENOYL-COA HYDRATASE-RELATED"/>
    <property type="match status" value="1"/>
</dbReference>
<comment type="similarity">
    <text evidence="1">Belongs to the enoyl-CoA hydratase/isomerase family.</text>
</comment>
<dbReference type="Pfam" id="PF00378">
    <property type="entry name" value="ECH_1"/>
    <property type="match status" value="1"/>
</dbReference>
<dbReference type="NCBIfam" id="NF006013">
    <property type="entry name" value="PRK08150.1"/>
    <property type="match status" value="1"/>
</dbReference>
<evidence type="ECO:0000313" key="3">
    <source>
        <dbReference type="EMBL" id="MCT7377104.1"/>
    </source>
</evidence>
<evidence type="ECO:0000313" key="4">
    <source>
        <dbReference type="Proteomes" id="UP001320831"/>
    </source>
</evidence>
<name>A0ABT2LV93_9HYPH</name>
<evidence type="ECO:0000256" key="1">
    <source>
        <dbReference type="ARBA" id="ARBA00005254"/>
    </source>
</evidence>
<proteinExistence type="inferred from homology"/>
<keyword evidence="4" id="KW-1185">Reference proteome</keyword>
<comment type="caution">
    <text evidence="3">The sequence shown here is derived from an EMBL/GenBank/DDBJ whole genome shotgun (WGS) entry which is preliminary data.</text>
</comment>
<dbReference type="Gene3D" id="3.90.226.10">
    <property type="entry name" value="2-enoyl-CoA Hydratase, Chain A, domain 1"/>
    <property type="match status" value="1"/>
</dbReference>
<protein>
    <submittedName>
        <fullName evidence="3">Crotonase/enoyl-CoA hydratase family protein</fullName>
    </submittedName>
</protein>
<reference evidence="3 4" key="1">
    <citation type="submission" date="2022-09" db="EMBL/GenBank/DDBJ databases">
        <title>Chelativorans salina sp. nov., a novel slightly halophilic bacterium isolated from a saline lake sediment enrichment.</title>
        <authorList>
            <person name="Gao L."/>
            <person name="Fang B.-Z."/>
            <person name="Li W.-J."/>
        </authorList>
    </citation>
    <scope>NUCLEOTIDE SEQUENCE [LARGE SCALE GENOMIC DNA]</scope>
    <source>
        <strain evidence="3 4">EGI FJ00035</strain>
    </source>
</reference>
<evidence type="ECO:0000256" key="2">
    <source>
        <dbReference type="ARBA" id="ARBA00023239"/>
    </source>
</evidence>
<keyword evidence="2" id="KW-0456">Lyase</keyword>
<gene>
    <name evidence="3" type="ORF">N5A92_18975</name>
</gene>
<organism evidence="3 4">
    <name type="scientific">Chelativorans salis</name>
    <dbReference type="NCBI Taxonomy" id="2978478"/>
    <lineage>
        <taxon>Bacteria</taxon>
        <taxon>Pseudomonadati</taxon>
        <taxon>Pseudomonadota</taxon>
        <taxon>Alphaproteobacteria</taxon>
        <taxon>Hyphomicrobiales</taxon>
        <taxon>Phyllobacteriaceae</taxon>
        <taxon>Chelativorans</taxon>
    </lineage>
</organism>
<dbReference type="InterPro" id="IPR029045">
    <property type="entry name" value="ClpP/crotonase-like_dom_sf"/>
</dbReference>
<dbReference type="InterPro" id="IPR001753">
    <property type="entry name" value="Enoyl-CoA_hydra/iso"/>
</dbReference>